<feature type="region of interest" description="Disordered" evidence="1">
    <location>
        <begin position="399"/>
        <end position="469"/>
    </location>
</feature>
<feature type="region of interest" description="Disordered" evidence="1">
    <location>
        <begin position="63"/>
        <end position="110"/>
    </location>
</feature>
<gene>
    <name evidence="2" type="ORF">HMPREF0682_2430</name>
</gene>
<feature type="compositionally biased region" description="Low complexity" evidence="1">
    <location>
        <begin position="460"/>
        <end position="469"/>
    </location>
</feature>
<evidence type="ECO:0000313" key="2">
    <source>
        <dbReference type="EMBL" id="ERK50080.1"/>
    </source>
</evidence>
<evidence type="ECO:0000256" key="1">
    <source>
        <dbReference type="SAM" id="MobiDB-lite"/>
    </source>
</evidence>
<dbReference type="AlphaFoldDB" id="U2PHR9"/>
<feature type="compositionally biased region" description="Low complexity" evidence="1">
    <location>
        <begin position="701"/>
        <end position="727"/>
    </location>
</feature>
<feature type="compositionally biased region" description="Low complexity" evidence="1">
    <location>
        <begin position="409"/>
        <end position="426"/>
    </location>
</feature>
<feature type="compositionally biased region" description="Polar residues" evidence="1">
    <location>
        <begin position="430"/>
        <end position="441"/>
    </location>
</feature>
<dbReference type="GeneID" id="95360631"/>
<proteinExistence type="predicted"/>
<dbReference type="EMBL" id="ACVN02000315">
    <property type="protein sequence ID" value="ERK50080.1"/>
    <property type="molecule type" value="Genomic_DNA"/>
</dbReference>
<name>U2PHR9_9ACTN</name>
<organism evidence="2 3">
    <name type="scientific">Propionibacterium acidifaciens F0233</name>
    <dbReference type="NCBI Taxonomy" id="553198"/>
    <lineage>
        <taxon>Bacteria</taxon>
        <taxon>Bacillati</taxon>
        <taxon>Actinomycetota</taxon>
        <taxon>Actinomycetes</taxon>
        <taxon>Propionibacteriales</taxon>
        <taxon>Propionibacteriaceae</taxon>
        <taxon>Propionibacterium</taxon>
    </lineage>
</organism>
<dbReference type="RefSeq" id="WP_021798805.1">
    <property type="nucleotide sequence ID" value="NZ_ACVN02000315.1"/>
</dbReference>
<accession>U2PHR9</accession>
<sequence>MGTHRGSRLIHSSRRTRAGLAAAAIAALVAGMAIRPGTALGQGDSLLRAVDVTMSGDGTMTAVRATSITTRSNRSSSSSSDEFSPSETADDLPARVTTSYRTADSSGSDLSELNGYSGKVVIDVSIENLTLVAQQVSYDMDGNSYSTSALVGAPLTVVASASLEGTGAGDVIVEGDGDTTNGLVSMDSDGRTQVQWADLLAPPMMPASADLRLVVDAKNFSSPDFSISVQPGLATDSSSNSLLDASSQMRAQMDLEERTIELAAQVNQVLAQTSSTIQDVRSSLDTSAETIGAQTLSNMQSNAQNLSGAMTSVGSQLDGLKGELQSASAQSSSQTLAQLTSSVEAMSAMLGDTSGAAPDGRSTSVYATVQNIAAQLQAYADAGDDQRESVRAALEAAIGPSEPNEENCPAAATPAAPQPTSGASGPTGDETPQGTPSSKAPSSGAAVGQEAGDGQSSRPSEASATGSASSEALPATCALYQGQQSLNAAISDFTTAARSAVDGLKGSAQDTAQQASSLATAAGGALAQANTVVGDVQAVKNALPDDSARVDPATPQVAALGANIDALNTRITALGTAIDAAKAKADAGKASNDSASARLGDVTKQVCQMSAADRAKLMPLLSTKDCNGDAQTGDAQTGDAQTTSVEALLADEGATWGDLSRTLDRNDTTGGAGKALSDATATYQQLRSDYDALTAGGQAGGAASASPTSPSPSTGSASPSPSSTATGNAGGQAGDGELDAAMARLTDSAGEMQRQSSSLDDMAAELSSTAEKLNHSVNAFDGQPSALEQAISAAELAQKNGDGALDEQIRRIGSAKDGSGQSADQDVFDRSALDQQAQQMTDQAKSTIDAQNQQLANGYTQAQQSMDSATQQAQQSVADSVDQSAADLAGANALLGDDMAKLLADIGDPEAAGSGLLGSLGKNAALAQAADTQLAVASGTMTGYANVRSADLGGLLLRQAQMSAALERLDALPLFQMRKPSGGTTGSVYTFSIESSR</sequence>
<protein>
    <submittedName>
        <fullName evidence="2">Uncharacterized protein</fullName>
    </submittedName>
</protein>
<evidence type="ECO:0000313" key="3">
    <source>
        <dbReference type="Proteomes" id="UP000017052"/>
    </source>
</evidence>
<dbReference type="Proteomes" id="UP000017052">
    <property type="component" value="Unassembled WGS sequence"/>
</dbReference>
<comment type="caution">
    <text evidence="2">The sequence shown here is derived from an EMBL/GenBank/DDBJ whole genome shotgun (WGS) entry which is preliminary data.</text>
</comment>
<feature type="region of interest" description="Disordered" evidence="1">
    <location>
        <begin position="694"/>
        <end position="735"/>
    </location>
</feature>
<keyword evidence="3" id="KW-1185">Reference proteome</keyword>
<feature type="region of interest" description="Disordered" evidence="1">
    <location>
        <begin position="747"/>
        <end position="767"/>
    </location>
</feature>
<feature type="compositionally biased region" description="Low complexity" evidence="1">
    <location>
        <begin position="64"/>
        <end position="86"/>
    </location>
</feature>
<dbReference type="OrthoDB" id="3268261at2"/>
<reference evidence="2" key="1">
    <citation type="submission" date="2013-08" db="EMBL/GenBank/DDBJ databases">
        <authorList>
            <person name="Durkin A.S."/>
            <person name="Haft D.R."/>
            <person name="McCorrison J."/>
            <person name="Torralba M."/>
            <person name="Gillis M."/>
            <person name="Haft D.H."/>
            <person name="Methe B."/>
            <person name="Sutton G."/>
            <person name="Nelson K.E."/>
        </authorList>
    </citation>
    <scope>NUCLEOTIDE SEQUENCE [LARGE SCALE GENOMIC DNA]</scope>
    <source>
        <strain evidence="2">F0233</strain>
    </source>
</reference>
<feature type="compositionally biased region" description="Polar residues" evidence="1">
    <location>
        <begin position="96"/>
        <end position="110"/>
    </location>
</feature>